<protein>
    <submittedName>
        <fullName evidence="1">Uncharacterized protein</fullName>
    </submittedName>
</protein>
<reference evidence="1" key="1">
    <citation type="submission" date="2019-08" db="EMBL/GenBank/DDBJ databases">
        <authorList>
            <person name="Kucharzyk K."/>
            <person name="Murdoch R.W."/>
            <person name="Higgins S."/>
            <person name="Loffler F."/>
        </authorList>
    </citation>
    <scope>NUCLEOTIDE SEQUENCE</scope>
</reference>
<comment type="caution">
    <text evidence="1">The sequence shown here is derived from an EMBL/GenBank/DDBJ whole genome shotgun (WGS) entry which is preliminary data.</text>
</comment>
<proteinExistence type="predicted"/>
<dbReference type="AlphaFoldDB" id="A0A644SV43"/>
<accession>A0A644SV43</accession>
<evidence type="ECO:0000313" key="1">
    <source>
        <dbReference type="EMBL" id="MPL58494.1"/>
    </source>
</evidence>
<name>A0A644SV43_9ZZZZ</name>
<gene>
    <name evidence="1" type="ORF">SDC9_04027</name>
</gene>
<sequence>MNNEIFADGISAVHVTGNLIRIDLMTVQPHLKSDSGQAVVDVNTRIIMPLEGFVQSLAVQDNIIKKLIEAGVLKKNAAPVVESLDKED</sequence>
<organism evidence="1">
    <name type="scientific">bioreactor metagenome</name>
    <dbReference type="NCBI Taxonomy" id="1076179"/>
    <lineage>
        <taxon>unclassified sequences</taxon>
        <taxon>metagenomes</taxon>
        <taxon>ecological metagenomes</taxon>
    </lineage>
</organism>
<dbReference type="EMBL" id="VSSQ01000007">
    <property type="protein sequence ID" value="MPL58494.1"/>
    <property type="molecule type" value="Genomic_DNA"/>
</dbReference>